<feature type="transmembrane region" description="Helical" evidence="2">
    <location>
        <begin position="59"/>
        <end position="82"/>
    </location>
</feature>
<keyword evidence="2" id="KW-0812">Transmembrane</keyword>
<evidence type="ECO:0000256" key="1">
    <source>
        <dbReference type="SAM" id="Coils"/>
    </source>
</evidence>
<proteinExistence type="predicted"/>
<keyword evidence="2" id="KW-1133">Transmembrane helix</keyword>
<gene>
    <name evidence="3" type="ORF">CPELLU_LOCUS8060</name>
</gene>
<evidence type="ECO:0000313" key="3">
    <source>
        <dbReference type="EMBL" id="CAG8623872.1"/>
    </source>
</evidence>
<dbReference type="OrthoDB" id="2487638at2759"/>
<dbReference type="AlphaFoldDB" id="A0A9N9GSU7"/>
<comment type="caution">
    <text evidence="3">The sequence shown here is derived from an EMBL/GenBank/DDBJ whole genome shotgun (WGS) entry which is preliminary data.</text>
</comment>
<reference evidence="3" key="1">
    <citation type="submission" date="2021-06" db="EMBL/GenBank/DDBJ databases">
        <authorList>
            <person name="Kallberg Y."/>
            <person name="Tangrot J."/>
            <person name="Rosling A."/>
        </authorList>
    </citation>
    <scope>NUCLEOTIDE SEQUENCE</scope>
    <source>
        <strain evidence="3">FL966</strain>
    </source>
</reference>
<accession>A0A9N9GSU7</accession>
<sequence>MFKYSENKNIGRNTDIHIQAHDIIIEEEADLDNEIRLLEKQKKIAELKKKTDKGFESTYAPAITLVILCILIMVIYGLVVVIKKRKAQIQKGVTDDNNDNQAHEVIIEEEADLENEIRILEKQKRVAELKKEIKDLEAVHLAPTKSIIANPT</sequence>
<feature type="coiled-coil region" evidence="1">
    <location>
        <begin position="103"/>
        <end position="139"/>
    </location>
</feature>
<protein>
    <submittedName>
        <fullName evidence="3">3199_t:CDS:1</fullName>
    </submittedName>
</protein>
<keyword evidence="4" id="KW-1185">Reference proteome</keyword>
<dbReference type="Proteomes" id="UP000789759">
    <property type="component" value="Unassembled WGS sequence"/>
</dbReference>
<keyword evidence="1" id="KW-0175">Coiled coil</keyword>
<organism evidence="3 4">
    <name type="scientific">Cetraspora pellucida</name>
    <dbReference type="NCBI Taxonomy" id="1433469"/>
    <lineage>
        <taxon>Eukaryota</taxon>
        <taxon>Fungi</taxon>
        <taxon>Fungi incertae sedis</taxon>
        <taxon>Mucoromycota</taxon>
        <taxon>Glomeromycotina</taxon>
        <taxon>Glomeromycetes</taxon>
        <taxon>Diversisporales</taxon>
        <taxon>Gigasporaceae</taxon>
        <taxon>Cetraspora</taxon>
    </lineage>
</organism>
<name>A0A9N9GSU7_9GLOM</name>
<dbReference type="EMBL" id="CAJVQA010005586">
    <property type="protein sequence ID" value="CAG8623872.1"/>
    <property type="molecule type" value="Genomic_DNA"/>
</dbReference>
<evidence type="ECO:0000256" key="2">
    <source>
        <dbReference type="SAM" id="Phobius"/>
    </source>
</evidence>
<keyword evidence="2" id="KW-0472">Membrane</keyword>
<evidence type="ECO:0000313" key="4">
    <source>
        <dbReference type="Proteomes" id="UP000789759"/>
    </source>
</evidence>